<dbReference type="PANTHER" id="PTHR43861">
    <property type="entry name" value="TRANS-ACONITATE 2-METHYLTRANSFERASE-RELATED"/>
    <property type="match status" value="1"/>
</dbReference>
<sequence>MAAHYDSIAQEYKRSKDLPIRAHIERYTYFNMLGDVRGKSILDLACGEGIYSREFKKKGAALVVGVDISEKMIELAKQEEAKQKFDIQYIVADVMELGKIGDFDLVVASYLLNYAQTEEQLLKMCQTIFTNLKPGGRFVTLNNNLEQPISSYLTTEKYGFIKTISQPLEPGTAMTLTFTINGEKFSFDNYYLSRETYQRVFKSVGFTDVIWQNMVVSPEGIEESGQEFWQDYLDCMPHVGIECFK</sequence>
<protein>
    <submittedName>
        <fullName evidence="4">Class I SAM-dependent methyltransferase</fullName>
        <ecNumber evidence="4">2.1.-.-</ecNumber>
    </submittedName>
</protein>
<feature type="domain" description="Methyltransferase" evidence="3">
    <location>
        <begin position="41"/>
        <end position="136"/>
    </location>
</feature>
<evidence type="ECO:0000256" key="1">
    <source>
        <dbReference type="ARBA" id="ARBA00022603"/>
    </source>
</evidence>
<organism evidence="4 5">
    <name type="scientific">Okeanomitos corallinicola TIOX110</name>
    <dbReference type="NCBI Taxonomy" id="3133117"/>
    <lineage>
        <taxon>Bacteria</taxon>
        <taxon>Bacillati</taxon>
        <taxon>Cyanobacteriota</taxon>
        <taxon>Cyanophyceae</taxon>
        <taxon>Nostocales</taxon>
        <taxon>Aphanizomenonaceae</taxon>
        <taxon>Okeanomitos</taxon>
    </lineage>
</organism>
<evidence type="ECO:0000256" key="2">
    <source>
        <dbReference type="ARBA" id="ARBA00022679"/>
    </source>
</evidence>
<dbReference type="RefSeq" id="WP_353931854.1">
    <property type="nucleotide sequence ID" value="NZ_CP150886.1"/>
</dbReference>
<dbReference type="PANTHER" id="PTHR43861:SF1">
    <property type="entry name" value="TRANS-ACONITATE 2-METHYLTRANSFERASE"/>
    <property type="match status" value="1"/>
</dbReference>
<keyword evidence="2 4" id="KW-0808">Transferase</keyword>
<dbReference type="InterPro" id="IPR041698">
    <property type="entry name" value="Methyltransf_25"/>
</dbReference>
<evidence type="ECO:0000313" key="4">
    <source>
        <dbReference type="EMBL" id="WZB88949.1"/>
    </source>
</evidence>
<name>A0ABZ2UUG6_9CYAN</name>
<dbReference type="GO" id="GO:0008168">
    <property type="term" value="F:methyltransferase activity"/>
    <property type="evidence" value="ECO:0007669"/>
    <property type="project" value="UniProtKB-KW"/>
</dbReference>
<reference evidence="4 5" key="1">
    <citation type="submission" date="2024-04" db="EMBL/GenBank/DDBJ databases">
        <title>Okeanomitos corallinicola gen. &amp; sp. nov. (Nostocales, Cyanobacteria), a new toxic marine heterocyst-forming cyanobacterium from a coral reef.</title>
        <authorList>
            <person name="Li H."/>
            <person name="Li R."/>
            <person name="Kang J."/>
            <person name="Hii K.S."/>
            <person name="Mohamed H.F."/>
            <person name="Xu X."/>
            <person name="Luo Z."/>
        </authorList>
    </citation>
    <scope>NUCLEOTIDE SEQUENCE [LARGE SCALE GENOMIC DNA]</scope>
    <source>
        <strain evidence="4 5">TIOX110</strain>
    </source>
</reference>
<dbReference type="CDD" id="cd02440">
    <property type="entry name" value="AdoMet_MTases"/>
    <property type="match status" value="1"/>
</dbReference>
<keyword evidence="1 4" id="KW-0489">Methyltransferase</keyword>
<keyword evidence="5" id="KW-1185">Reference proteome</keyword>
<proteinExistence type="predicted"/>
<dbReference type="GO" id="GO:0032259">
    <property type="term" value="P:methylation"/>
    <property type="evidence" value="ECO:0007669"/>
    <property type="project" value="UniProtKB-KW"/>
</dbReference>
<gene>
    <name evidence="4" type="ORF">WJM97_04525</name>
</gene>
<dbReference type="SUPFAM" id="SSF53335">
    <property type="entry name" value="S-adenosyl-L-methionine-dependent methyltransferases"/>
    <property type="match status" value="1"/>
</dbReference>
<evidence type="ECO:0000259" key="3">
    <source>
        <dbReference type="Pfam" id="PF13649"/>
    </source>
</evidence>
<dbReference type="EC" id="2.1.-.-" evidence="4"/>
<dbReference type="Gene3D" id="3.40.50.150">
    <property type="entry name" value="Vaccinia Virus protein VP39"/>
    <property type="match status" value="1"/>
</dbReference>
<dbReference type="EMBL" id="CP150886">
    <property type="protein sequence ID" value="WZB88949.1"/>
    <property type="molecule type" value="Genomic_DNA"/>
</dbReference>
<dbReference type="Proteomes" id="UP001483337">
    <property type="component" value="Chromosome"/>
</dbReference>
<evidence type="ECO:0000313" key="5">
    <source>
        <dbReference type="Proteomes" id="UP001483337"/>
    </source>
</evidence>
<dbReference type="InterPro" id="IPR029063">
    <property type="entry name" value="SAM-dependent_MTases_sf"/>
</dbReference>
<dbReference type="Pfam" id="PF13649">
    <property type="entry name" value="Methyltransf_25"/>
    <property type="match status" value="1"/>
</dbReference>
<accession>A0ABZ2UUG6</accession>